<dbReference type="NCBIfam" id="NF008291">
    <property type="entry name" value="PRK11071.1"/>
    <property type="match status" value="1"/>
</dbReference>
<dbReference type="InterPro" id="IPR008886">
    <property type="entry name" value="UPF0227/Esterase_YqiA"/>
</dbReference>
<sequence>MDKKPSLLLYIHGFNSSPQSHKARVMQQFCQEHRPDITVVAPQMPSFPKQAARYLTDVIHRYEKTHRIGLIGSSLGGYLSTWLNAQYGFKAVLINPAVKPYELLVDFLGEQENPYTYERYTLESRHIDELKALDVVVIHSPRDFWLLQQEDDEVLDYRQAVAKYSNSKQTVEAGGDHSFVNFERYPEQIIHFLEL</sequence>
<keyword evidence="2" id="KW-1185">Reference proteome</keyword>
<reference evidence="1" key="1">
    <citation type="submission" date="2022-02" db="EMBL/GenBank/DDBJ databases">
        <title>Vibrio sp. nov, a new bacterium isolated from seawater.</title>
        <authorList>
            <person name="Yuan Y."/>
        </authorList>
    </citation>
    <scope>NUCLEOTIDE SEQUENCE</scope>
    <source>
        <strain evidence="1">ZSDZ65</strain>
    </source>
</reference>
<protein>
    <submittedName>
        <fullName evidence="1">Esterase YqiA</fullName>
    </submittedName>
</protein>
<dbReference type="Proteomes" id="UP001155587">
    <property type="component" value="Unassembled WGS sequence"/>
</dbReference>
<dbReference type="EMBL" id="JAKRRY010000029">
    <property type="protein sequence ID" value="MCW8347968.1"/>
    <property type="molecule type" value="Genomic_DNA"/>
</dbReference>
<accession>A0A9X3CQY7</accession>
<dbReference type="AlphaFoldDB" id="A0A9X3CQY7"/>
<dbReference type="InterPro" id="IPR029058">
    <property type="entry name" value="AB_hydrolase_fold"/>
</dbReference>
<dbReference type="PANTHER" id="PTHR35602:SF3">
    <property type="entry name" value="ESTERASE YQIA"/>
    <property type="match status" value="1"/>
</dbReference>
<proteinExistence type="predicted"/>
<dbReference type="Pfam" id="PF05728">
    <property type="entry name" value="UPF0227"/>
    <property type="match status" value="1"/>
</dbReference>
<organism evidence="1 2">
    <name type="scientific">Vibrio qingdaonensis</name>
    <dbReference type="NCBI Taxonomy" id="2829491"/>
    <lineage>
        <taxon>Bacteria</taxon>
        <taxon>Pseudomonadati</taxon>
        <taxon>Pseudomonadota</taxon>
        <taxon>Gammaproteobacteria</taxon>
        <taxon>Vibrionales</taxon>
        <taxon>Vibrionaceae</taxon>
        <taxon>Vibrio</taxon>
    </lineage>
</organism>
<dbReference type="SUPFAM" id="SSF53474">
    <property type="entry name" value="alpha/beta-Hydrolases"/>
    <property type="match status" value="1"/>
</dbReference>
<dbReference type="PANTHER" id="PTHR35602">
    <property type="entry name" value="ESTERASE YQIA-RELATED"/>
    <property type="match status" value="1"/>
</dbReference>
<gene>
    <name evidence="1" type="primary">yqiA</name>
    <name evidence="1" type="ORF">MD535_18430</name>
</gene>
<dbReference type="RefSeq" id="WP_265676523.1">
    <property type="nucleotide sequence ID" value="NZ_JAKRRY010000029.1"/>
</dbReference>
<evidence type="ECO:0000313" key="1">
    <source>
        <dbReference type="EMBL" id="MCW8347968.1"/>
    </source>
</evidence>
<evidence type="ECO:0000313" key="2">
    <source>
        <dbReference type="Proteomes" id="UP001155587"/>
    </source>
</evidence>
<name>A0A9X3CQY7_9VIBR</name>
<dbReference type="Gene3D" id="3.40.50.1820">
    <property type="entry name" value="alpha/beta hydrolase"/>
    <property type="match status" value="1"/>
</dbReference>
<comment type="caution">
    <text evidence="1">The sequence shown here is derived from an EMBL/GenBank/DDBJ whole genome shotgun (WGS) entry which is preliminary data.</text>
</comment>